<sequence length="312" mass="35723">MILILGLLCSSWGFFAHQRINRLAVFILPGEMIGFYKNNIAFITEHAVDADKRRYADTAEAPRHFIDADRYGAKPFDSIPEKWKDAEAKFSASVLQENGIVPWQIERTYYSLVKAFQQGDSIRILRVSADLGHYISDAHVPLHTTENYNGQLSGQTGIHGFWESRLPELFATQYDFIVGRAQYIDNPLKSAWNIVRSSHSHLDSVLLIEARLTKQIASDRKFSFSERNGRVERQYSEQFSTAYHKALNNMVEKQMRASILMTGSYWYSAWVDAGQPSLKGFTPNELSAEEKENLQKESELFKKGEIIGRKEN</sequence>
<dbReference type="GO" id="GO:0016788">
    <property type="term" value="F:hydrolase activity, acting on ester bonds"/>
    <property type="evidence" value="ECO:0007669"/>
    <property type="project" value="InterPro"/>
</dbReference>
<proteinExistence type="predicted"/>
<dbReference type="EMBL" id="FNHH01000004">
    <property type="protein sequence ID" value="SDL99211.1"/>
    <property type="molecule type" value="Genomic_DNA"/>
</dbReference>
<accession>A0A1G9PL31</accession>
<dbReference type="InterPro" id="IPR008947">
    <property type="entry name" value="PLipase_C/P1_nuclease_dom_sf"/>
</dbReference>
<evidence type="ECO:0000313" key="1">
    <source>
        <dbReference type="EMBL" id="SDL99211.1"/>
    </source>
</evidence>
<reference evidence="2" key="1">
    <citation type="submission" date="2016-10" db="EMBL/GenBank/DDBJ databases">
        <authorList>
            <person name="Varghese N."/>
            <person name="Submissions S."/>
        </authorList>
    </citation>
    <scope>NUCLEOTIDE SEQUENCE [LARGE SCALE GENOMIC DNA]</scope>
    <source>
        <strain evidence="2">DSM 24536</strain>
    </source>
</reference>
<evidence type="ECO:0000313" key="2">
    <source>
        <dbReference type="Proteomes" id="UP000199226"/>
    </source>
</evidence>
<protein>
    <submittedName>
        <fullName evidence="1">Zinc dependent phospholipase C</fullName>
    </submittedName>
</protein>
<organism evidence="1 2">
    <name type="scientific">Daejeonella rubra</name>
    <dbReference type="NCBI Taxonomy" id="990371"/>
    <lineage>
        <taxon>Bacteria</taxon>
        <taxon>Pseudomonadati</taxon>
        <taxon>Bacteroidota</taxon>
        <taxon>Sphingobacteriia</taxon>
        <taxon>Sphingobacteriales</taxon>
        <taxon>Sphingobacteriaceae</taxon>
        <taxon>Daejeonella</taxon>
    </lineage>
</organism>
<gene>
    <name evidence="1" type="ORF">SAMN05421813_104171</name>
</gene>
<dbReference type="CDD" id="cd10981">
    <property type="entry name" value="ZnPC_S1P1"/>
    <property type="match status" value="1"/>
</dbReference>
<keyword evidence="2" id="KW-1185">Reference proteome</keyword>
<dbReference type="SUPFAM" id="SSF48537">
    <property type="entry name" value="Phospholipase C/P1 nuclease"/>
    <property type="match status" value="1"/>
</dbReference>
<name>A0A1G9PL31_9SPHI</name>
<dbReference type="Gene3D" id="1.10.575.10">
    <property type="entry name" value="P1 Nuclease"/>
    <property type="match status" value="1"/>
</dbReference>
<dbReference type="Proteomes" id="UP000199226">
    <property type="component" value="Unassembled WGS sequence"/>
</dbReference>
<dbReference type="AlphaFoldDB" id="A0A1G9PL31"/>
<dbReference type="STRING" id="990371.SAMN05421813_104171"/>